<feature type="transmembrane region" description="Helical" evidence="1">
    <location>
        <begin position="75"/>
        <end position="94"/>
    </location>
</feature>
<dbReference type="EMBL" id="JARULN010000007">
    <property type="protein sequence ID" value="MDG5754287.1"/>
    <property type="molecule type" value="Genomic_DNA"/>
</dbReference>
<evidence type="ECO:0000313" key="3">
    <source>
        <dbReference type="Proteomes" id="UP001218246"/>
    </source>
</evidence>
<sequence length="369" mass="42773">MEIGVVRQIAMYIIGWGGATAAMFLNQTVWTTFVCVASVICAVLLWNWKSGLLYTLGLAMLLIVMANYVNGVFATITVALSVTYALSVILQHILKNRMTSKFERMLATEKLQWKREKEVLQETIQHSHEVLSAMQKLARAGEARSELLHTCMRTLQAYLRTDAIGIYAIDESKNVLQLEMGLGTLPRIIEHATYPERMQVIEQEGSFLLLPFVSLQKVIVIPDYVQHIEDPFIEYLLQTTVIHFQQLQKRQARFMYYEGTKVYQMSSFQRCVEEERTHFRELGQSFVCVGMYVRGLDKERLQDVERILREELFILDRIGFNHINHMLYILLPACKVERVAHIRKQLEAMLKKHHFTVINWTVLENEKAG</sequence>
<protein>
    <recommendedName>
        <fullName evidence="4">PelD GGDEF domain-containing protein</fullName>
    </recommendedName>
</protein>
<reference evidence="2 3" key="1">
    <citation type="submission" date="2023-04" db="EMBL/GenBank/DDBJ databases">
        <title>Ectobacillus antri isolated from activated sludge.</title>
        <authorList>
            <person name="Yan P."/>
            <person name="Liu X."/>
        </authorList>
    </citation>
    <scope>NUCLEOTIDE SEQUENCE [LARGE SCALE GENOMIC DNA]</scope>
    <source>
        <strain evidence="2 3">C18H</strain>
    </source>
</reference>
<keyword evidence="1" id="KW-0472">Membrane</keyword>
<accession>A0ABT6H6N4</accession>
<proteinExistence type="predicted"/>
<dbReference type="RefSeq" id="WP_278018110.1">
    <property type="nucleotide sequence ID" value="NZ_JARRRY010000004.1"/>
</dbReference>
<evidence type="ECO:0000313" key="2">
    <source>
        <dbReference type="EMBL" id="MDG5754287.1"/>
    </source>
</evidence>
<keyword evidence="1" id="KW-1133">Transmembrane helix</keyword>
<comment type="caution">
    <text evidence="2">The sequence shown here is derived from an EMBL/GenBank/DDBJ whole genome shotgun (WGS) entry which is preliminary data.</text>
</comment>
<evidence type="ECO:0008006" key="4">
    <source>
        <dbReference type="Google" id="ProtNLM"/>
    </source>
</evidence>
<keyword evidence="1" id="KW-0812">Transmembrane</keyword>
<gene>
    <name evidence="2" type="ORF">P6P90_09920</name>
</gene>
<keyword evidence="3" id="KW-1185">Reference proteome</keyword>
<organism evidence="2 3">
    <name type="scientific">Ectobacillus antri</name>
    <dbReference type="NCBI Taxonomy" id="2486280"/>
    <lineage>
        <taxon>Bacteria</taxon>
        <taxon>Bacillati</taxon>
        <taxon>Bacillota</taxon>
        <taxon>Bacilli</taxon>
        <taxon>Bacillales</taxon>
        <taxon>Bacillaceae</taxon>
        <taxon>Ectobacillus</taxon>
    </lineage>
</organism>
<name>A0ABT6H6N4_9BACI</name>
<dbReference type="Proteomes" id="UP001218246">
    <property type="component" value="Unassembled WGS sequence"/>
</dbReference>
<feature type="transmembrane region" description="Helical" evidence="1">
    <location>
        <begin position="51"/>
        <end position="69"/>
    </location>
</feature>
<evidence type="ECO:0000256" key="1">
    <source>
        <dbReference type="SAM" id="Phobius"/>
    </source>
</evidence>